<name>A0AAD8E826_DIPPU</name>
<dbReference type="AlphaFoldDB" id="A0AAD8E826"/>
<dbReference type="GO" id="GO:0000421">
    <property type="term" value="C:autophagosome membrane"/>
    <property type="evidence" value="ECO:0007669"/>
    <property type="project" value="TreeGrafter"/>
</dbReference>
<feature type="non-terminal residue" evidence="6">
    <location>
        <position position="1"/>
    </location>
</feature>
<evidence type="ECO:0000256" key="5">
    <source>
        <dbReference type="SAM" id="MobiDB-lite"/>
    </source>
</evidence>
<comment type="caution">
    <text evidence="6">The sequence shown here is derived from an EMBL/GenBank/DDBJ whole genome shotgun (WGS) entry which is preliminary data.</text>
</comment>
<dbReference type="InterPro" id="IPR029071">
    <property type="entry name" value="Ubiquitin-like_domsf"/>
</dbReference>
<comment type="function">
    <text evidence="4">Ubiquitin-like protein involved in autophagic vesicle formation.</text>
</comment>
<dbReference type="SUPFAM" id="SSF54236">
    <property type="entry name" value="Ubiquitin-like"/>
    <property type="match status" value="1"/>
</dbReference>
<reference evidence="6" key="1">
    <citation type="journal article" date="2023" name="IScience">
        <title>Live-bearing cockroach genome reveals convergent evolutionary mechanisms linked to viviparity in insects and beyond.</title>
        <authorList>
            <person name="Fouks B."/>
            <person name="Harrison M.C."/>
            <person name="Mikhailova A.A."/>
            <person name="Marchal E."/>
            <person name="English S."/>
            <person name="Carruthers M."/>
            <person name="Jennings E.C."/>
            <person name="Chiamaka E.L."/>
            <person name="Frigard R.A."/>
            <person name="Pippel M."/>
            <person name="Attardo G.M."/>
            <person name="Benoit J.B."/>
            <person name="Bornberg-Bauer E."/>
            <person name="Tobe S.S."/>
        </authorList>
    </citation>
    <scope>NUCLEOTIDE SEQUENCE</scope>
    <source>
        <strain evidence="6">Stay&amp;Tobe</strain>
    </source>
</reference>
<dbReference type="GO" id="GO:0061723">
    <property type="term" value="P:glycophagy"/>
    <property type="evidence" value="ECO:0007669"/>
    <property type="project" value="TreeGrafter"/>
</dbReference>
<dbReference type="GO" id="GO:0034274">
    <property type="term" value="C:Atg12-Atg5-Atg16 complex"/>
    <property type="evidence" value="ECO:0007669"/>
    <property type="project" value="TreeGrafter"/>
</dbReference>
<evidence type="ECO:0000256" key="2">
    <source>
        <dbReference type="ARBA" id="ARBA00022786"/>
    </source>
</evidence>
<evidence type="ECO:0000313" key="6">
    <source>
        <dbReference type="EMBL" id="KAJ9580199.1"/>
    </source>
</evidence>
<evidence type="ECO:0000313" key="7">
    <source>
        <dbReference type="Proteomes" id="UP001233999"/>
    </source>
</evidence>
<dbReference type="Gene3D" id="3.10.20.90">
    <property type="entry name" value="Phosphatidylinositol 3-kinase Catalytic Subunit, Chain A, domain 1"/>
    <property type="match status" value="1"/>
</dbReference>
<dbReference type="InterPro" id="IPR007242">
    <property type="entry name" value="Atg12"/>
</dbReference>
<dbReference type="Proteomes" id="UP001233999">
    <property type="component" value="Unassembled WGS sequence"/>
</dbReference>
<dbReference type="CDD" id="cd01612">
    <property type="entry name" value="Ubl_ATG12"/>
    <property type="match status" value="1"/>
</dbReference>
<keyword evidence="7" id="KW-1185">Reference proteome</keyword>
<evidence type="ECO:0000256" key="4">
    <source>
        <dbReference type="RuleBase" id="RU361201"/>
    </source>
</evidence>
<dbReference type="GO" id="GO:0019776">
    <property type="term" value="F:Atg8-family ligase activity"/>
    <property type="evidence" value="ECO:0007669"/>
    <property type="project" value="TreeGrafter"/>
</dbReference>
<dbReference type="EMBL" id="JASPKZ010008356">
    <property type="protein sequence ID" value="KAJ9580199.1"/>
    <property type="molecule type" value="Genomic_DNA"/>
</dbReference>
<dbReference type="PANTHER" id="PTHR13385:SF0">
    <property type="entry name" value="UBIQUITIN-LIKE PROTEIN ATG12"/>
    <property type="match status" value="1"/>
</dbReference>
<keyword evidence="2 4" id="KW-0833">Ubl conjugation pathway</keyword>
<gene>
    <name evidence="6" type="ORF">L9F63_004142</name>
</gene>
<keyword evidence="3 4" id="KW-0072">Autophagy</keyword>
<organism evidence="6 7">
    <name type="scientific">Diploptera punctata</name>
    <name type="common">Pacific beetle cockroach</name>
    <dbReference type="NCBI Taxonomy" id="6984"/>
    <lineage>
        <taxon>Eukaryota</taxon>
        <taxon>Metazoa</taxon>
        <taxon>Ecdysozoa</taxon>
        <taxon>Arthropoda</taxon>
        <taxon>Hexapoda</taxon>
        <taxon>Insecta</taxon>
        <taxon>Pterygota</taxon>
        <taxon>Neoptera</taxon>
        <taxon>Polyneoptera</taxon>
        <taxon>Dictyoptera</taxon>
        <taxon>Blattodea</taxon>
        <taxon>Blaberoidea</taxon>
        <taxon>Blaberidae</taxon>
        <taxon>Diplopterinae</taxon>
        <taxon>Diploptera</taxon>
    </lineage>
</organism>
<proteinExistence type="inferred from homology"/>
<evidence type="ECO:0000256" key="1">
    <source>
        <dbReference type="ARBA" id="ARBA00022499"/>
    </source>
</evidence>
<dbReference type="GO" id="GO:0097352">
    <property type="term" value="P:autophagosome maturation"/>
    <property type="evidence" value="ECO:0007669"/>
    <property type="project" value="TreeGrafter"/>
</dbReference>
<dbReference type="Pfam" id="PF04110">
    <property type="entry name" value="APG12"/>
    <property type="match status" value="1"/>
</dbReference>
<reference evidence="6" key="2">
    <citation type="submission" date="2023-05" db="EMBL/GenBank/DDBJ databases">
        <authorList>
            <person name="Fouks B."/>
        </authorList>
    </citation>
    <scope>NUCLEOTIDE SEQUENCE</scope>
    <source>
        <strain evidence="6">Stay&amp;Tobe</strain>
        <tissue evidence="6">Testes</tissue>
    </source>
</reference>
<evidence type="ECO:0000256" key="3">
    <source>
        <dbReference type="ARBA" id="ARBA00023006"/>
    </source>
</evidence>
<comment type="similarity">
    <text evidence="4">Belongs to the ATG12 family.</text>
</comment>
<protein>
    <recommendedName>
        <fullName evidence="4">Ubiquitin-like protein ATG12</fullName>
    </recommendedName>
</protein>
<dbReference type="GO" id="GO:0000422">
    <property type="term" value="P:autophagy of mitochondrion"/>
    <property type="evidence" value="ECO:0007669"/>
    <property type="project" value="TreeGrafter"/>
</dbReference>
<dbReference type="GO" id="GO:0034045">
    <property type="term" value="C:phagophore assembly site membrane"/>
    <property type="evidence" value="ECO:0007669"/>
    <property type="project" value="TreeGrafter"/>
</dbReference>
<sequence>TEPQTTDPIGSETPKSEKTDKTKIEIRLKANGNATNYMKKKKWAVDPDKKISSIMEFVKKNVMKGEVEKSAFLYVNQSFAPAPDQIVKNLYECYGTDGKLVLHYCKTQAWG</sequence>
<dbReference type="PANTHER" id="PTHR13385">
    <property type="entry name" value="AUTOPHAGY PROTEIN 12"/>
    <property type="match status" value="1"/>
</dbReference>
<dbReference type="GO" id="GO:0000045">
    <property type="term" value="P:autophagosome assembly"/>
    <property type="evidence" value="ECO:0007669"/>
    <property type="project" value="InterPro"/>
</dbReference>
<dbReference type="GO" id="GO:0034727">
    <property type="term" value="P:piecemeal microautophagy of the nucleus"/>
    <property type="evidence" value="ECO:0007669"/>
    <property type="project" value="TreeGrafter"/>
</dbReference>
<feature type="region of interest" description="Disordered" evidence="5">
    <location>
        <begin position="1"/>
        <end position="20"/>
    </location>
</feature>
<comment type="subunit">
    <text evidence="4">Forms a conjugate with ATG5.</text>
</comment>
<accession>A0AAD8E826</accession>
<keyword evidence="1 4" id="KW-1017">Isopeptide bond</keyword>